<dbReference type="EMBL" id="CDMZ01002954">
    <property type="protein sequence ID" value="CEM44545.1"/>
    <property type="molecule type" value="Genomic_DNA"/>
</dbReference>
<dbReference type="InterPro" id="IPR025638">
    <property type="entry name" value="DUF4336"/>
</dbReference>
<proteinExistence type="predicted"/>
<dbReference type="Pfam" id="PF14234">
    <property type="entry name" value="DUF4336"/>
    <property type="match status" value="1"/>
</dbReference>
<protein>
    <recommendedName>
        <fullName evidence="2">DUF4336 domain-containing protein</fullName>
    </recommendedName>
</protein>
<dbReference type="InterPro" id="IPR036866">
    <property type="entry name" value="RibonucZ/Hydroxyglut_hydro"/>
</dbReference>
<organism evidence="1">
    <name type="scientific">Chromera velia CCMP2878</name>
    <dbReference type="NCBI Taxonomy" id="1169474"/>
    <lineage>
        <taxon>Eukaryota</taxon>
        <taxon>Sar</taxon>
        <taxon>Alveolata</taxon>
        <taxon>Colpodellida</taxon>
        <taxon>Chromeraceae</taxon>
        <taxon>Chromera</taxon>
    </lineage>
</organism>
<dbReference type="PANTHER" id="PTHR33835">
    <property type="entry name" value="YALI0C07656P"/>
    <property type="match status" value="1"/>
</dbReference>
<dbReference type="SUPFAM" id="SSF56281">
    <property type="entry name" value="Metallo-hydrolase/oxidoreductase"/>
    <property type="match status" value="1"/>
</dbReference>
<name>A0A0G4HKF2_9ALVE</name>
<dbReference type="PANTHER" id="PTHR33835:SF1">
    <property type="entry name" value="METALLO-BETA-LACTAMASE DOMAIN-CONTAINING PROTEIN"/>
    <property type="match status" value="1"/>
</dbReference>
<dbReference type="AlphaFoldDB" id="A0A0G4HKF2"/>
<dbReference type="VEuPathDB" id="CryptoDB:Cvel_28416"/>
<sequence>MSVSECPHTFRLVSVGPEIWICKGTFHLGENQTEGLTYKGLKGRLLENGLGGSLEAEVLNTDPLSSSEWLGEEKENVRRLLGGEDLPFPIDTTMTVVRLSGDGGDGSLLVLHSPVPIDPDLRAEIDVLGKVAFIIAPNLQHWLFVPHASRLFPDAKVFVAPSACGENLAEKMPEVPCHVLRDDGGEDIPGLPQQLLRGAPLMMNEVLFFHGPSKTLIASDGFYGGHKKEMCPTWFARLWFRVTKDHWQICKLPSYRTTRVVSHGNPKELLACVEDLVSRWEFEQIIYAHGSPPFREQPRKAFVDSWKAILDL</sequence>
<evidence type="ECO:0000313" key="1">
    <source>
        <dbReference type="EMBL" id="CEM44545.1"/>
    </source>
</evidence>
<evidence type="ECO:0008006" key="2">
    <source>
        <dbReference type="Google" id="ProtNLM"/>
    </source>
</evidence>
<accession>A0A0G4HKF2</accession>
<gene>
    <name evidence="1" type="ORF">Cvel_28416</name>
</gene>
<reference evidence="1" key="1">
    <citation type="submission" date="2014-11" db="EMBL/GenBank/DDBJ databases">
        <authorList>
            <person name="Otto D Thomas"/>
            <person name="Naeem Raeece"/>
        </authorList>
    </citation>
    <scope>NUCLEOTIDE SEQUENCE</scope>
</reference>